<dbReference type="AlphaFoldDB" id="A0A9W8B728"/>
<dbReference type="Gene3D" id="1.10.472.80">
    <property type="entry name" value="Ypt/Rab-GAP domain of gyp1p, domain 3"/>
    <property type="match status" value="1"/>
</dbReference>
<feature type="compositionally biased region" description="Low complexity" evidence="3">
    <location>
        <begin position="989"/>
        <end position="1005"/>
    </location>
</feature>
<keyword evidence="2" id="KW-0175">Coiled coil</keyword>
<feature type="region of interest" description="Disordered" evidence="3">
    <location>
        <begin position="989"/>
        <end position="1058"/>
    </location>
</feature>
<feature type="compositionally biased region" description="Low complexity" evidence="3">
    <location>
        <begin position="1047"/>
        <end position="1058"/>
    </location>
</feature>
<feature type="domain" description="Rab-GAP TBC" evidence="4">
    <location>
        <begin position="322"/>
        <end position="507"/>
    </location>
</feature>
<feature type="compositionally biased region" description="Low complexity" evidence="3">
    <location>
        <begin position="657"/>
        <end position="669"/>
    </location>
</feature>
<dbReference type="FunFam" id="1.10.472.80:FF:000027">
    <property type="entry name" value="GTPase activating protein (Evi5)"/>
    <property type="match status" value="1"/>
</dbReference>
<protein>
    <recommendedName>
        <fullName evidence="4">Rab-GAP TBC domain-containing protein</fullName>
    </recommendedName>
</protein>
<feature type="region of interest" description="Disordered" evidence="3">
    <location>
        <begin position="638"/>
        <end position="768"/>
    </location>
</feature>
<proteinExistence type="predicted"/>
<comment type="caution">
    <text evidence="5">The sequence shown here is derived from an EMBL/GenBank/DDBJ whole genome shotgun (WGS) entry which is preliminary data.</text>
</comment>
<evidence type="ECO:0000313" key="5">
    <source>
        <dbReference type="EMBL" id="KAJ1978067.1"/>
    </source>
</evidence>
<dbReference type="InterPro" id="IPR035969">
    <property type="entry name" value="Rab-GAP_TBC_sf"/>
</dbReference>
<evidence type="ECO:0000259" key="4">
    <source>
        <dbReference type="PROSITE" id="PS50086"/>
    </source>
</evidence>
<keyword evidence="1" id="KW-0343">GTPase activation</keyword>
<feature type="compositionally biased region" description="Polar residues" evidence="3">
    <location>
        <begin position="638"/>
        <end position="650"/>
    </location>
</feature>
<feature type="compositionally biased region" description="Polar residues" evidence="3">
    <location>
        <begin position="1031"/>
        <end position="1043"/>
    </location>
</feature>
<accession>A0A9W8B728</accession>
<dbReference type="GO" id="GO:0005096">
    <property type="term" value="F:GTPase activator activity"/>
    <property type="evidence" value="ECO:0007669"/>
    <property type="project" value="UniProtKB-KW"/>
</dbReference>
<feature type="compositionally biased region" description="Low complexity" evidence="3">
    <location>
        <begin position="588"/>
        <end position="598"/>
    </location>
</feature>
<dbReference type="EMBL" id="JANBQB010000301">
    <property type="protein sequence ID" value="KAJ1978067.1"/>
    <property type="molecule type" value="Genomic_DNA"/>
</dbReference>
<dbReference type="Gene3D" id="1.10.8.270">
    <property type="entry name" value="putative rabgap domain of human tbc1 domain family member 14 like domains"/>
    <property type="match status" value="1"/>
</dbReference>
<evidence type="ECO:0000256" key="3">
    <source>
        <dbReference type="SAM" id="MobiDB-lite"/>
    </source>
</evidence>
<dbReference type="InterPro" id="IPR000195">
    <property type="entry name" value="Rab-GAP-TBC_dom"/>
</dbReference>
<gene>
    <name evidence="5" type="ORF">H4R34_003338</name>
</gene>
<dbReference type="SMART" id="SM00164">
    <property type="entry name" value="TBC"/>
    <property type="match status" value="1"/>
</dbReference>
<feature type="region of interest" description="Disordered" evidence="3">
    <location>
        <begin position="48"/>
        <end position="130"/>
    </location>
</feature>
<keyword evidence="6" id="KW-1185">Reference proteome</keyword>
<evidence type="ECO:0000256" key="2">
    <source>
        <dbReference type="SAM" id="Coils"/>
    </source>
</evidence>
<dbReference type="PANTHER" id="PTHR47219:SF9">
    <property type="entry name" value="GTPASE ACTIVATING PROTEIN AND CENTROSOME-ASSOCIATED, ISOFORM B"/>
    <property type="match status" value="1"/>
</dbReference>
<dbReference type="Pfam" id="PF00566">
    <property type="entry name" value="RabGAP-TBC"/>
    <property type="match status" value="1"/>
</dbReference>
<dbReference type="Proteomes" id="UP001151582">
    <property type="component" value="Unassembled WGS sequence"/>
</dbReference>
<dbReference type="GO" id="GO:0031267">
    <property type="term" value="F:small GTPase binding"/>
    <property type="evidence" value="ECO:0007669"/>
    <property type="project" value="TreeGrafter"/>
</dbReference>
<evidence type="ECO:0000256" key="1">
    <source>
        <dbReference type="ARBA" id="ARBA00022468"/>
    </source>
</evidence>
<dbReference type="FunFam" id="1.10.8.270:FF:000001">
    <property type="entry name" value="TBC1 domain family member 1"/>
    <property type="match status" value="1"/>
</dbReference>
<dbReference type="PANTHER" id="PTHR47219">
    <property type="entry name" value="RAB GTPASE-ACTIVATING PROTEIN 1-LIKE"/>
    <property type="match status" value="1"/>
</dbReference>
<dbReference type="SUPFAM" id="SSF47923">
    <property type="entry name" value="Ypt/Rab-GAP domain of gyp1p"/>
    <property type="match status" value="2"/>
</dbReference>
<feature type="compositionally biased region" description="Polar residues" evidence="3">
    <location>
        <begin position="673"/>
        <end position="686"/>
    </location>
</feature>
<dbReference type="PROSITE" id="PS50086">
    <property type="entry name" value="TBC_RABGAP"/>
    <property type="match status" value="1"/>
</dbReference>
<sequence length="1058" mass="115804">MDIKLYTPRGASPLRPSASANNIAALSPQCKNDLTKIHISPRRRLMVQAPSTHSSPPLKPQPRTTASAGPSPRTRPAQVRSPLSPPSTGAATVPALNGLGPLPPMARFPLSPPPLQRRPTAPLPAHASGSPRISPYDTLTPAMLAALSQSPPLRPTTTSLVASPLLGPKKPGSRYQAPVRKSLCGPLGAETFLLAQLEKQNAMFSLDPKAIKNRTGQAAIPLTGLPKTPNYEDNSSQFWLELDQQSQNPLPDDPRFFDIAQPDTEPIGRTPRSSVVFTKDTSCFVNKLATCSETEFWSTVIHNYHMVSREAYAVLTSRVQRGIPSRLRGTTWQVMSRSTSTYLQKLYSQLVLDNSPYEKLIVRDLPRTFPHIPVFRNEGGEGQKRLFNVLKAYSLYDSEVGYCQGLGFILGPLILNMPECEAFCVLVRLMETYDMRTMFTEDMSGLHLRLFQFTELLKQIAPDLYDHFQTQGIEVTMYASSWFLSLFAYTFPLNLVFRIMDLAFVHGAPETIMRVGIALLCRHRAKLLACHDFELVMGQITDRLYQEMEDTPDDVITEAVQLQDLVTTDRLIELAKEYELTRDRTQRHSQSSTTSGSTVNVASPTQLAPSLVDCTPSPPPKERIAWVSPWAKVVNAFSGSPSPTSASKTMANRPKSRGSFSTGTGMTTRTRTDSCSNNSHSHNTLTPKPAKRERSWTASLLHGRSREHDHPSQVTDTALDPSRAGGADHQRSLYSRQGHPQGGPPDALSTLGLHGTAQHRSPPHQPICHQDVMDDVAAASKALVPIIHVPPLDLNADVLPASSTPTGIMGHALPPTLTHLNDTASLYSTDSSDHTVVSASSSTTSSSSATHISPRMYIRPEGSTEKAHAVIEALQSTVQSKAQTIQQLQKEHSYLVSELALTRVERSTLLEENDHLKETIRQLEAKLHTSQQTVRDHTHTICTYEIQLDDCRQQLSQEQIRREHLTLQLGNLSRETEAVAMSRTLNQTAPAPVAARGTASAATDASVLPTPPSSNASATPPKRGFAGFFQSLWTAENTPSPQDHQPAAAGSTTTSAAQ</sequence>
<evidence type="ECO:0000313" key="6">
    <source>
        <dbReference type="Proteomes" id="UP001151582"/>
    </source>
</evidence>
<feature type="coiled-coil region" evidence="2">
    <location>
        <begin position="871"/>
        <end position="968"/>
    </location>
</feature>
<feature type="region of interest" description="Disordered" evidence="3">
    <location>
        <begin position="582"/>
        <end position="602"/>
    </location>
</feature>
<dbReference type="InterPro" id="IPR050302">
    <property type="entry name" value="Rab_GAP_TBC_domain"/>
</dbReference>
<feature type="compositionally biased region" description="Pro residues" evidence="3">
    <location>
        <begin position="101"/>
        <end position="116"/>
    </location>
</feature>
<organism evidence="5 6">
    <name type="scientific">Dimargaris verticillata</name>
    <dbReference type="NCBI Taxonomy" id="2761393"/>
    <lineage>
        <taxon>Eukaryota</taxon>
        <taxon>Fungi</taxon>
        <taxon>Fungi incertae sedis</taxon>
        <taxon>Zoopagomycota</taxon>
        <taxon>Kickxellomycotina</taxon>
        <taxon>Dimargaritomycetes</taxon>
        <taxon>Dimargaritales</taxon>
        <taxon>Dimargaritaceae</taxon>
        <taxon>Dimargaris</taxon>
    </lineage>
</organism>
<reference evidence="5" key="1">
    <citation type="submission" date="2022-07" db="EMBL/GenBank/DDBJ databases">
        <title>Phylogenomic reconstructions and comparative analyses of Kickxellomycotina fungi.</title>
        <authorList>
            <person name="Reynolds N.K."/>
            <person name="Stajich J.E."/>
            <person name="Barry K."/>
            <person name="Grigoriev I.V."/>
            <person name="Crous P."/>
            <person name="Smith M.E."/>
        </authorList>
    </citation>
    <scope>NUCLEOTIDE SEQUENCE</scope>
    <source>
        <strain evidence="5">RSA 567</strain>
    </source>
</reference>
<dbReference type="Gene3D" id="1.10.10.750">
    <property type="entry name" value="Ypt/Rab-GAP domain of gyp1p, domain 1"/>
    <property type="match status" value="1"/>
</dbReference>
<dbReference type="OrthoDB" id="159449at2759"/>
<name>A0A9W8B728_9FUNG</name>